<evidence type="ECO:0000256" key="7">
    <source>
        <dbReference type="ARBA" id="ARBA00023146"/>
    </source>
</evidence>
<dbReference type="InterPro" id="IPR001412">
    <property type="entry name" value="aa-tRNA-synth_I_CS"/>
</dbReference>
<evidence type="ECO:0000256" key="1">
    <source>
        <dbReference type="ARBA" id="ARBA00005594"/>
    </source>
</evidence>
<feature type="signal peptide" evidence="10">
    <location>
        <begin position="1"/>
        <end position="23"/>
    </location>
</feature>
<keyword evidence="7 9" id="KW-0030">Aminoacyl-tRNA synthetase</keyword>
<dbReference type="Gene3D" id="3.40.50.620">
    <property type="entry name" value="HUPs"/>
    <property type="match status" value="1"/>
</dbReference>
<keyword evidence="6 9" id="KW-0648">Protein biosynthesis</keyword>
<organism evidence="11 12">
    <name type="scientific">Babesia ovata</name>
    <dbReference type="NCBI Taxonomy" id="189622"/>
    <lineage>
        <taxon>Eukaryota</taxon>
        <taxon>Sar</taxon>
        <taxon>Alveolata</taxon>
        <taxon>Apicomplexa</taxon>
        <taxon>Aconoidasida</taxon>
        <taxon>Piroplasmida</taxon>
        <taxon>Babesiidae</taxon>
        <taxon>Babesia</taxon>
    </lineage>
</organism>
<dbReference type="VEuPathDB" id="PiroplasmaDB:BOVATA_001540"/>
<dbReference type="PRINTS" id="PR01039">
    <property type="entry name" value="TRNASYNTHTRP"/>
</dbReference>
<evidence type="ECO:0000256" key="5">
    <source>
        <dbReference type="ARBA" id="ARBA00022840"/>
    </source>
</evidence>
<evidence type="ECO:0000256" key="3">
    <source>
        <dbReference type="ARBA" id="ARBA00022598"/>
    </source>
</evidence>
<feature type="chain" id="PRO_5014170555" description="tryptophan--tRNA ligase" evidence="10">
    <location>
        <begin position="24"/>
        <end position="410"/>
    </location>
</feature>
<dbReference type="NCBIfam" id="TIGR00233">
    <property type="entry name" value="trpS"/>
    <property type="match status" value="1"/>
</dbReference>
<comment type="caution">
    <text evidence="11">The sequence shown here is derived from an EMBL/GenBank/DDBJ whole genome shotgun (WGS) entry which is preliminary data.</text>
</comment>
<keyword evidence="10" id="KW-0732">Signal</keyword>
<gene>
    <name evidence="11" type="ORF">BOVATA_001540</name>
</gene>
<dbReference type="InterPro" id="IPR050203">
    <property type="entry name" value="Trp-tRNA_synthetase"/>
</dbReference>
<dbReference type="InterPro" id="IPR002305">
    <property type="entry name" value="aa-tRNA-synth_Ic"/>
</dbReference>
<dbReference type="OrthoDB" id="15808at2759"/>
<dbReference type="Proteomes" id="UP000236319">
    <property type="component" value="Unassembled WGS sequence"/>
</dbReference>
<dbReference type="RefSeq" id="XP_028864904.1">
    <property type="nucleotide sequence ID" value="XM_029009071.1"/>
</dbReference>
<name>A0A2H6K6P7_9APIC</name>
<evidence type="ECO:0000256" key="2">
    <source>
        <dbReference type="ARBA" id="ARBA00013161"/>
    </source>
</evidence>
<keyword evidence="12" id="KW-1185">Reference proteome</keyword>
<dbReference type="GO" id="GO:0004830">
    <property type="term" value="F:tryptophan-tRNA ligase activity"/>
    <property type="evidence" value="ECO:0007669"/>
    <property type="project" value="UniProtKB-EC"/>
</dbReference>
<keyword evidence="5 9" id="KW-0067">ATP-binding</keyword>
<dbReference type="InterPro" id="IPR002306">
    <property type="entry name" value="Trp-tRNA-ligase"/>
</dbReference>
<sequence>MSVRVSSGFPATRLFWLIHAAVALCLIIRADTCSCVFVGRVNGRNAAFVAPQPRPATRRSIPLMGAIAGIQPSGDLHIGNYIGCIHPAVQYQNDGGQLIFMIADLHATTGDEPIVDLRDRSLSTVATLLACGVDPEKASVILQSQFPEILELNWILGTAVSLGRLRKRANFAKRLVAQESDSIGQCLYPLLMAADVLCSDSDTIIAGDDQACHIGLIREVANKLNRRISQPVVKVPRRHRNGGFRVLSLDGADKMSKSNSKESSRIHLTDDDETILTKLRAAKTTSDNDQAAPEITNLIKLLRFFSGEPVDESDSGYSEIQYSELKSQLHEAISSYLQPIRTRYLELMQNEAMLKEVLQLGRHRQQPVFSSAIEVKHVGAAFTIFSASSELATIMSRKLNTVSLIHEPRQ</sequence>
<dbReference type="AlphaFoldDB" id="A0A2H6K6P7"/>
<dbReference type="EC" id="6.1.1.2" evidence="2"/>
<dbReference type="GO" id="GO:0006436">
    <property type="term" value="P:tryptophanyl-tRNA aminoacylation"/>
    <property type="evidence" value="ECO:0007669"/>
    <property type="project" value="InterPro"/>
</dbReference>
<dbReference type="PANTHER" id="PTHR43766">
    <property type="entry name" value="TRYPTOPHAN--TRNA LIGASE, MITOCHONDRIAL"/>
    <property type="match status" value="1"/>
</dbReference>
<dbReference type="GO" id="GO:0005524">
    <property type="term" value="F:ATP binding"/>
    <property type="evidence" value="ECO:0007669"/>
    <property type="project" value="UniProtKB-KW"/>
</dbReference>
<dbReference type="SUPFAM" id="SSF52374">
    <property type="entry name" value="Nucleotidylyl transferase"/>
    <property type="match status" value="1"/>
</dbReference>
<keyword evidence="4 9" id="KW-0547">Nucleotide-binding</keyword>
<evidence type="ECO:0000313" key="12">
    <source>
        <dbReference type="Proteomes" id="UP000236319"/>
    </source>
</evidence>
<dbReference type="PROSITE" id="PS00178">
    <property type="entry name" value="AA_TRNA_LIGASE_I"/>
    <property type="match status" value="1"/>
</dbReference>
<evidence type="ECO:0000256" key="4">
    <source>
        <dbReference type="ARBA" id="ARBA00022741"/>
    </source>
</evidence>
<evidence type="ECO:0000256" key="8">
    <source>
        <dbReference type="ARBA" id="ARBA00030268"/>
    </source>
</evidence>
<evidence type="ECO:0000313" key="11">
    <source>
        <dbReference type="EMBL" id="GBE58661.1"/>
    </source>
</evidence>
<dbReference type="Pfam" id="PF00579">
    <property type="entry name" value="tRNA-synt_1b"/>
    <property type="match status" value="1"/>
</dbReference>
<dbReference type="GO" id="GO:0005739">
    <property type="term" value="C:mitochondrion"/>
    <property type="evidence" value="ECO:0007669"/>
    <property type="project" value="TreeGrafter"/>
</dbReference>
<evidence type="ECO:0000256" key="10">
    <source>
        <dbReference type="SAM" id="SignalP"/>
    </source>
</evidence>
<dbReference type="InterPro" id="IPR014729">
    <property type="entry name" value="Rossmann-like_a/b/a_fold"/>
</dbReference>
<dbReference type="GeneID" id="39872431"/>
<evidence type="ECO:0000256" key="9">
    <source>
        <dbReference type="RuleBase" id="RU363036"/>
    </source>
</evidence>
<keyword evidence="3 9" id="KW-0436">Ligase</keyword>
<dbReference type="PANTHER" id="PTHR43766:SF1">
    <property type="entry name" value="TRYPTOPHAN--TRNA LIGASE, MITOCHONDRIAL"/>
    <property type="match status" value="1"/>
</dbReference>
<reference evidence="11 12" key="1">
    <citation type="journal article" date="2017" name="BMC Genomics">
        <title>Whole-genome assembly of Babesia ovata and comparative genomics between closely related pathogens.</title>
        <authorList>
            <person name="Yamagishi J."/>
            <person name="Asada M."/>
            <person name="Hakimi H."/>
            <person name="Tanaka T.Q."/>
            <person name="Sugimoto C."/>
            <person name="Kawazu S."/>
        </authorList>
    </citation>
    <scope>NUCLEOTIDE SEQUENCE [LARGE SCALE GENOMIC DNA]</scope>
    <source>
        <strain evidence="11 12">Miyake</strain>
    </source>
</reference>
<comment type="similarity">
    <text evidence="1 9">Belongs to the class-I aminoacyl-tRNA synthetase family.</text>
</comment>
<proteinExistence type="inferred from homology"/>
<evidence type="ECO:0000256" key="6">
    <source>
        <dbReference type="ARBA" id="ARBA00022917"/>
    </source>
</evidence>
<accession>A0A2H6K6P7</accession>
<dbReference type="EMBL" id="BDSA01000001">
    <property type="protein sequence ID" value="GBE58661.1"/>
    <property type="molecule type" value="Genomic_DNA"/>
</dbReference>
<protein>
    <recommendedName>
        <fullName evidence="2">tryptophan--tRNA ligase</fullName>
        <ecNumber evidence="2">6.1.1.2</ecNumber>
    </recommendedName>
    <alternativeName>
        <fullName evidence="8">Tryptophanyl-tRNA synthetase</fullName>
    </alternativeName>
</protein>
<dbReference type="Gene3D" id="1.10.240.10">
    <property type="entry name" value="Tyrosyl-Transfer RNA Synthetase"/>
    <property type="match status" value="1"/>
</dbReference>